<dbReference type="RefSeq" id="WP_132309884.1">
    <property type="nucleotide sequence ID" value="NZ_SMAR01000007.1"/>
</dbReference>
<protein>
    <submittedName>
        <fullName evidence="2">Uncharacterized protein</fullName>
    </submittedName>
</protein>
<dbReference type="OrthoDB" id="8410573at2"/>
<organism evidence="2 3">
    <name type="scientific">Martelella mediterranea</name>
    <dbReference type="NCBI Taxonomy" id="293089"/>
    <lineage>
        <taxon>Bacteria</taxon>
        <taxon>Pseudomonadati</taxon>
        <taxon>Pseudomonadota</taxon>
        <taxon>Alphaproteobacteria</taxon>
        <taxon>Hyphomicrobiales</taxon>
        <taxon>Aurantimonadaceae</taxon>
        <taxon>Martelella</taxon>
    </lineage>
</organism>
<sequence length="72" mass="8151">MIDKRETMKQLIKTMQVSAEEIMNITDLASKDIEENGPNCAVGGLCRLDEHLEEIAAMLSATRSINRMRTER</sequence>
<reference evidence="2 3" key="1">
    <citation type="submission" date="2019-03" db="EMBL/GenBank/DDBJ databases">
        <title>Freshwater and sediment microbial communities from various areas in North America, analyzing microbe dynamics in response to fracking.</title>
        <authorList>
            <person name="Lamendella R."/>
        </authorList>
    </citation>
    <scope>NUCLEOTIDE SEQUENCE [LARGE SCALE GENOMIC DNA]</scope>
    <source>
        <strain evidence="2 3">175.2</strain>
    </source>
</reference>
<evidence type="ECO:0000313" key="1">
    <source>
        <dbReference type="EMBL" id="TCT37178.1"/>
    </source>
</evidence>
<dbReference type="Proteomes" id="UP000295097">
    <property type="component" value="Unassembled WGS sequence"/>
</dbReference>
<dbReference type="EMBL" id="SMAR01000007">
    <property type="protein sequence ID" value="TCT41134.1"/>
    <property type="molecule type" value="Genomic_DNA"/>
</dbReference>
<evidence type="ECO:0000313" key="3">
    <source>
        <dbReference type="Proteomes" id="UP000295097"/>
    </source>
</evidence>
<keyword evidence="3" id="KW-1185">Reference proteome</keyword>
<dbReference type="EMBL" id="SMAR01000020">
    <property type="protein sequence ID" value="TCT37178.1"/>
    <property type="molecule type" value="Genomic_DNA"/>
</dbReference>
<evidence type="ECO:0000313" key="2">
    <source>
        <dbReference type="EMBL" id="TCT41134.1"/>
    </source>
</evidence>
<dbReference type="AlphaFoldDB" id="A0A4R3NW32"/>
<proteinExistence type="predicted"/>
<gene>
    <name evidence="2" type="ORF">EDC90_1007111</name>
    <name evidence="1" type="ORF">EDC90_102071</name>
</gene>
<comment type="caution">
    <text evidence="2">The sequence shown here is derived from an EMBL/GenBank/DDBJ whole genome shotgun (WGS) entry which is preliminary data.</text>
</comment>
<name>A0A4R3NW32_9HYPH</name>
<accession>A0A4R3NW32</accession>